<evidence type="ECO:0000256" key="1">
    <source>
        <dbReference type="ARBA" id="ARBA00001231"/>
    </source>
</evidence>
<comment type="similarity">
    <text evidence="2">Belongs to the glycosyl hydrolase 3 family.</text>
</comment>
<dbReference type="SUPFAM" id="SSF56601">
    <property type="entry name" value="beta-lactamase/transpeptidase-like"/>
    <property type="match status" value="1"/>
</dbReference>
<sequence length="981" mass="109592">MQLQQFYRHQQGFFFMLVITFITQACTFSAKSNSPNIPVLQAAEQEKALGEIRSSEKVLPQQDPFEDVSVDVLLDEMTLREKIGQLFFIRANGHFKNVGDESYRQLASKIKHYKVGGIVFFKGSIYGQTVLTNRLQTISDTPLWITQDMEFGAAMRVEETTRLTPAMGIAATQNPDYAYLAGKVTAREADALGVHQIFAPVLDVNNNPRNPVINVRSFSGNPDTVALYGQQFMKGVQSEGIVSTAKHFPGHGDTDTDSHHSLPVINHDYERLQSVELLPFKKVIDEGIESVMSAHIAFPRISSNPRLPGTLDPSILNRILVDSLNFDGLIVTDGLEMRGISAHYSPGEAVVMALKAGADMMLLSLDEITAIQEVERAVERGNITEERIDRSVRKILAKKKEAGLFQSRQTDIDLLNFRVNSPENRQIADEISRKSLTLLKNNNDIIPLRPNEYPRVLVVSVTDTDNDEKGAALAEEMRTYHPAVRHRVFYRGISAREKQNILQQARWADLIVIGAHMYINASGNNQFNSSQRRLLHQLPSQTPKALVTFGNPYAVGDLPDADVQLLAWDGSEHQLKNTAPALFGASAIGGRLPIDIPGEYAMNEGLSLPQTTVRFDKPESVNFWADSLYKVDRIMHEAIYDSTFPGGVVTVLKDGVVAYQKGFGYETYQKLNPVHTNDVYDLASLTKIMATTTAMMKLVDEGKIRLDDKVSAYFPEFSAGLKSGVTIRHLLLHTSGLPPFRIYIDKLKTRRALVEAVKNEPLIYEPGATYKYSDLGFILMGEIVREVTGMRLDNYLQRTFYQPLGMNNTRFNPLEAGETFAKRIPPTEKDTIYRHKTVRAQAHDERAYYMDGVAGHAGLFSSGSDIAIFTQMLLNKGSYGGKQYLAPKTIELFTKRQSELVNRGYGFDRKDEEGESTAGTLASEEAFGHTGFTGTSFWVDPQRDLAIIILTNRTYPYRSYGRNISKIRAKVADAVISSIIE</sequence>
<evidence type="ECO:0000313" key="10">
    <source>
        <dbReference type="Proteomes" id="UP000184041"/>
    </source>
</evidence>
<dbReference type="EMBL" id="FQUS01000016">
    <property type="protein sequence ID" value="SHF96817.1"/>
    <property type="molecule type" value="Genomic_DNA"/>
</dbReference>
<dbReference type="GO" id="GO:0005975">
    <property type="term" value="P:carbohydrate metabolic process"/>
    <property type="evidence" value="ECO:0007669"/>
    <property type="project" value="InterPro"/>
</dbReference>
<dbReference type="InterPro" id="IPR012338">
    <property type="entry name" value="Beta-lactam/transpept-like"/>
</dbReference>
<dbReference type="PANTHER" id="PTHR30480">
    <property type="entry name" value="BETA-HEXOSAMINIDASE-RELATED"/>
    <property type="match status" value="1"/>
</dbReference>
<dbReference type="InterPro" id="IPR050226">
    <property type="entry name" value="NagZ_Beta-hexosaminidase"/>
</dbReference>
<dbReference type="Pfam" id="PF01915">
    <property type="entry name" value="Glyco_hydro_3_C"/>
    <property type="match status" value="1"/>
</dbReference>
<feature type="domain" description="Glycoside hydrolase family 3 C-terminal" evidence="8">
    <location>
        <begin position="437"/>
        <end position="601"/>
    </location>
</feature>
<accession>A0A1M5FZ16</accession>
<proteinExistence type="inferred from homology"/>
<dbReference type="PANTHER" id="PTHR30480:SF13">
    <property type="entry name" value="BETA-HEXOSAMINIDASE"/>
    <property type="match status" value="1"/>
</dbReference>
<evidence type="ECO:0000259" key="7">
    <source>
        <dbReference type="Pfam" id="PF00933"/>
    </source>
</evidence>
<evidence type="ECO:0000256" key="2">
    <source>
        <dbReference type="ARBA" id="ARBA00005336"/>
    </source>
</evidence>
<dbReference type="GO" id="GO:0004563">
    <property type="term" value="F:beta-N-acetylhexosaminidase activity"/>
    <property type="evidence" value="ECO:0007669"/>
    <property type="project" value="UniProtKB-EC"/>
</dbReference>
<dbReference type="AlphaFoldDB" id="A0A1M5FZ16"/>
<dbReference type="STRING" id="1194090.SAMN05443144_11630"/>
<evidence type="ECO:0000259" key="8">
    <source>
        <dbReference type="Pfam" id="PF01915"/>
    </source>
</evidence>
<keyword evidence="10" id="KW-1185">Reference proteome</keyword>
<keyword evidence="4" id="KW-0378">Hydrolase</keyword>
<feature type="domain" description="Beta-lactamase-related" evidence="6">
    <location>
        <begin position="632"/>
        <end position="963"/>
    </location>
</feature>
<comment type="catalytic activity">
    <reaction evidence="1">
        <text>Hydrolysis of terminal non-reducing N-acetyl-D-hexosamine residues in N-acetyl-beta-D-hexosaminides.</text>
        <dbReference type="EC" id="3.2.1.52"/>
    </reaction>
</comment>
<dbReference type="Pfam" id="PF00933">
    <property type="entry name" value="Glyco_hydro_3"/>
    <property type="match status" value="1"/>
</dbReference>
<name>A0A1M5FZ16_9BACT</name>
<dbReference type="InterPro" id="IPR001466">
    <property type="entry name" value="Beta-lactam-related"/>
</dbReference>
<dbReference type="OrthoDB" id="9805821at2"/>
<dbReference type="RefSeq" id="WP_073065871.1">
    <property type="nucleotide sequence ID" value="NZ_FQUS01000016.1"/>
</dbReference>
<dbReference type="Proteomes" id="UP000184041">
    <property type="component" value="Unassembled WGS sequence"/>
</dbReference>
<dbReference type="InterPro" id="IPR001764">
    <property type="entry name" value="Glyco_hydro_3_N"/>
</dbReference>
<dbReference type="InterPro" id="IPR002772">
    <property type="entry name" value="Glyco_hydro_3_C"/>
</dbReference>
<dbReference type="EC" id="3.2.1.52" evidence="3"/>
<evidence type="ECO:0000256" key="4">
    <source>
        <dbReference type="ARBA" id="ARBA00022801"/>
    </source>
</evidence>
<dbReference type="InterPro" id="IPR036881">
    <property type="entry name" value="Glyco_hydro_3_C_sf"/>
</dbReference>
<reference evidence="9 10" key="1">
    <citation type="submission" date="2016-11" db="EMBL/GenBank/DDBJ databases">
        <authorList>
            <person name="Jaros S."/>
            <person name="Januszkiewicz K."/>
            <person name="Wedrychowicz H."/>
        </authorList>
    </citation>
    <scope>NUCLEOTIDE SEQUENCE [LARGE SCALE GENOMIC DNA]</scope>
    <source>
        <strain evidence="9 10">DSM 21986</strain>
    </source>
</reference>
<feature type="domain" description="Glycoside hydrolase family 3 N-terminal" evidence="7">
    <location>
        <begin position="78"/>
        <end position="396"/>
    </location>
</feature>
<evidence type="ECO:0000256" key="3">
    <source>
        <dbReference type="ARBA" id="ARBA00012663"/>
    </source>
</evidence>
<dbReference type="Gene3D" id="3.40.710.10">
    <property type="entry name" value="DD-peptidase/beta-lactamase superfamily"/>
    <property type="match status" value="1"/>
</dbReference>
<keyword evidence="5" id="KW-0326">Glycosidase</keyword>
<dbReference type="GO" id="GO:0009254">
    <property type="term" value="P:peptidoglycan turnover"/>
    <property type="evidence" value="ECO:0007669"/>
    <property type="project" value="TreeGrafter"/>
</dbReference>
<evidence type="ECO:0000256" key="5">
    <source>
        <dbReference type="ARBA" id="ARBA00023295"/>
    </source>
</evidence>
<dbReference type="SUPFAM" id="SSF52279">
    <property type="entry name" value="Beta-D-glucan exohydrolase, C-terminal domain"/>
    <property type="match status" value="1"/>
</dbReference>
<dbReference type="InterPro" id="IPR036962">
    <property type="entry name" value="Glyco_hydro_3_N_sf"/>
</dbReference>
<organism evidence="9 10">
    <name type="scientific">Fodinibius roseus</name>
    <dbReference type="NCBI Taxonomy" id="1194090"/>
    <lineage>
        <taxon>Bacteria</taxon>
        <taxon>Pseudomonadati</taxon>
        <taxon>Balneolota</taxon>
        <taxon>Balneolia</taxon>
        <taxon>Balneolales</taxon>
        <taxon>Balneolaceae</taxon>
        <taxon>Fodinibius</taxon>
    </lineage>
</organism>
<dbReference type="SUPFAM" id="SSF51445">
    <property type="entry name" value="(Trans)glycosidases"/>
    <property type="match status" value="1"/>
</dbReference>
<evidence type="ECO:0000259" key="6">
    <source>
        <dbReference type="Pfam" id="PF00144"/>
    </source>
</evidence>
<dbReference type="Gene3D" id="3.40.50.1700">
    <property type="entry name" value="Glycoside hydrolase family 3 C-terminal domain"/>
    <property type="match status" value="1"/>
</dbReference>
<evidence type="ECO:0000313" key="9">
    <source>
        <dbReference type="EMBL" id="SHF96817.1"/>
    </source>
</evidence>
<dbReference type="Gene3D" id="3.20.20.300">
    <property type="entry name" value="Glycoside hydrolase, family 3, N-terminal domain"/>
    <property type="match status" value="1"/>
</dbReference>
<dbReference type="InterPro" id="IPR017853">
    <property type="entry name" value="GH"/>
</dbReference>
<protein>
    <recommendedName>
        <fullName evidence="3">beta-N-acetylhexosaminidase</fullName>
        <ecNumber evidence="3">3.2.1.52</ecNumber>
    </recommendedName>
</protein>
<gene>
    <name evidence="9" type="ORF">SAMN05443144_11630</name>
</gene>
<dbReference type="Pfam" id="PF00144">
    <property type="entry name" value="Beta-lactamase"/>
    <property type="match status" value="1"/>
</dbReference>